<dbReference type="Proteomes" id="UP001197378">
    <property type="component" value="Unassembled WGS sequence"/>
</dbReference>
<evidence type="ECO:0000256" key="5">
    <source>
        <dbReference type="ARBA" id="ARBA00022989"/>
    </source>
</evidence>
<keyword evidence="7" id="KW-0813">Transport</keyword>
<comment type="subcellular location">
    <subcellularLocation>
        <location evidence="1">Cell membrane</location>
        <topology evidence="1">Single-pass membrane protein</topology>
    </subcellularLocation>
    <subcellularLocation>
        <location evidence="7">Cell membrane</location>
        <topology evidence="7">Single-pass type II membrane protein</topology>
    </subcellularLocation>
</comment>
<evidence type="ECO:0000313" key="10">
    <source>
        <dbReference type="Proteomes" id="UP001197378"/>
    </source>
</evidence>
<evidence type="ECO:0000256" key="6">
    <source>
        <dbReference type="ARBA" id="ARBA00023136"/>
    </source>
</evidence>
<comment type="similarity">
    <text evidence="2 7">Belongs to the ExbD/TolR family.</text>
</comment>
<keyword evidence="10" id="KW-1185">Reference proteome</keyword>
<gene>
    <name evidence="9" type="ORF">HFQ13_11615</name>
</gene>
<protein>
    <submittedName>
        <fullName evidence="9">Biopolymer transporter ExbD</fullName>
    </submittedName>
</protein>
<evidence type="ECO:0000256" key="3">
    <source>
        <dbReference type="ARBA" id="ARBA00022475"/>
    </source>
</evidence>
<evidence type="ECO:0000256" key="1">
    <source>
        <dbReference type="ARBA" id="ARBA00004162"/>
    </source>
</evidence>
<evidence type="ECO:0000256" key="7">
    <source>
        <dbReference type="RuleBase" id="RU003879"/>
    </source>
</evidence>
<dbReference type="GO" id="GO:0022857">
    <property type="term" value="F:transmembrane transporter activity"/>
    <property type="evidence" value="ECO:0007669"/>
    <property type="project" value="InterPro"/>
</dbReference>
<dbReference type="AlphaFoldDB" id="A0AAE2YR38"/>
<keyword evidence="6 8" id="KW-0472">Membrane</keyword>
<dbReference type="GO" id="GO:0005886">
    <property type="term" value="C:plasma membrane"/>
    <property type="evidence" value="ECO:0007669"/>
    <property type="project" value="UniProtKB-SubCell"/>
</dbReference>
<keyword evidence="4 7" id="KW-0812">Transmembrane</keyword>
<dbReference type="GO" id="GO:0015031">
    <property type="term" value="P:protein transport"/>
    <property type="evidence" value="ECO:0007669"/>
    <property type="project" value="UniProtKB-KW"/>
</dbReference>
<organism evidence="9 10">
    <name type="scientific">Igneacidithiobacillus copahuensis</name>
    <dbReference type="NCBI Taxonomy" id="2724909"/>
    <lineage>
        <taxon>Bacteria</taxon>
        <taxon>Pseudomonadati</taxon>
        <taxon>Pseudomonadota</taxon>
        <taxon>Acidithiobacillia</taxon>
        <taxon>Acidithiobacillales</taxon>
        <taxon>Acidithiobacillaceae</taxon>
        <taxon>Igneacidithiobacillus</taxon>
    </lineage>
</organism>
<evidence type="ECO:0000313" key="9">
    <source>
        <dbReference type="EMBL" id="MBU2788837.1"/>
    </source>
</evidence>
<reference evidence="9" key="1">
    <citation type="journal article" date="2021" name="ISME J.">
        <title>Genomic evolution of the class Acidithiobacillia: deep-branching Proteobacteria living in extreme acidic conditions.</title>
        <authorList>
            <person name="Moya-Beltran A."/>
            <person name="Beard S."/>
            <person name="Rojas-Villalobos C."/>
            <person name="Issotta F."/>
            <person name="Gallardo Y."/>
            <person name="Ulloa R."/>
            <person name="Giaveno A."/>
            <person name="Degli Esposti M."/>
            <person name="Johnson D.B."/>
            <person name="Quatrini R."/>
        </authorList>
    </citation>
    <scope>NUCLEOTIDE SEQUENCE</scope>
    <source>
        <strain evidence="9">VAN18-1</strain>
    </source>
</reference>
<accession>A0AAE2YR38</accession>
<feature type="transmembrane region" description="Helical" evidence="8">
    <location>
        <begin position="12"/>
        <end position="35"/>
    </location>
</feature>
<dbReference type="EMBL" id="JAAXYO010000165">
    <property type="protein sequence ID" value="MBU2788837.1"/>
    <property type="molecule type" value="Genomic_DNA"/>
</dbReference>
<evidence type="ECO:0000256" key="4">
    <source>
        <dbReference type="ARBA" id="ARBA00022692"/>
    </source>
</evidence>
<dbReference type="PANTHER" id="PTHR30558">
    <property type="entry name" value="EXBD MEMBRANE COMPONENT OF PMF-DRIVEN MACROMOLECULE IMPORT SYSTEM"/>
    <property type="match status" value="1"/>
</dbReference>
<dbReference type="InterPro" id="IPR003400">
    <property type="entry name" value="ExbD"/>
</dbReference>
<dbReference type="Pfam" id="PF02472">
    <property type="entry name" value="ExbD"/>
    <property type="match status" value="1"/>
</dbReference>
<dbReference type="Gene3D" id="3.30.420.270">
    <property type="match status" value="1"/>
</dbReference>
<sequence>MQYLEVKKGRVEIIPMIDIMLFLLIFFIMITIHMIPDQGLPANMPGSSTAQTLPKPKVVVNLYPDGHIEVEGKTMTLSALSDYLHNHQPSETQVTIAADKTADIQALVKVMDACRSAGVTAIGLAAKAGGVGGA</sequence>
<proteinExistence type="inferred from homology"/>
<dbReference type="RefSeq" id="WP_215870912.1">
    <property type="nucleotide sequence ID" value="NZ_JAAXYO010000165.1"/>
</dbReference>
<name>A0AAE2YR38_9PROT</name>
<evidence type="ECO:0000256" key="8">
    <source>
        <dbReference type="SAM" id="Phobius"/>
    </source>
</evidence>
<evidence type="ECO:0000256" key="2">
    <source>
        <dbReference type="ARBA" id="ARBA00005811"/>
    </source>
</evidence>
<keyword evidence="7" id="KW-0653">Protein transport</keyword>
<keyword evidence="3" id="KW-1003">Cell membrane</keyword>
<keyword evidence="5 8" id="KW-1133">Transmembrane helix</keyword>
<comment type="caution">
    <text evidence="9">The sequence shown here is derived from an EMBL/GenBank/DDBJ whole genome shotgun (WGS) entry which is preliminary data.</text>
</comment>